<dbReference type="Gene3D" id="2.160.20.120">
    <property type="match status" value="1"/>
</dbReference>
<feature type="chain" id="PRO_5046306619" evidence="1">
    <location>
        <begin position="23"/>
        <end position="230"/>
    </location>
</feature>
<accession>A0ABS3C7B7</accession>
<dbReference type="RefSeq" id="WP_206579775.1">
    <property type="nucleotide sequence ID" value="NZ_JAFKCT010000009.1"/>
</dbReference>
<dbReference type="Pfam" id="PF10988">
    <property type="entry name" value="DUF2807"/>
    <property type="match status" value="1"/>
</dbReference>
<dbReference type="PANTHER" id="PTHR39200:SF1">
    <property type="entry name" value="AUTO-TRANSPORTER ADHESIN HEAD GIN DOMAIN-CONTAINING PROTEIN-RELATED"/>
    <property type="match status" value="1"/>
</dbReference>
<feature type="domain" description="Putative auto-transporter adhesin head GIN" evidence="2">
    <location>
        <begin position="33"/>
        <end position="214"/>
    </location>
</feature>
<proteinExistence type="predicted"/>
<gene>
    <name evidence="3" type="ORF">J0A68_18760</name>
</gene>
<keyword evidence="4" id="KW-1185">Reference proteome</keyword>
<feature type="signal peptide" evidence="1">
    <location>
        <begin position="1"/>
        <end position="22"/>
    </location>
</feature>
<sequence length="230" mass="24285">MNTTRILALAFLLFINISVAKAQRSETRTPGSFNQIENSGSWDVEITKGSKDEVRLESNSFDLSKVITELDGKRLEIKLEKGNYRNVDLKVYITVRELESVGNGGSGDMRINSDFGANSFNIGLSGSGTITAKNINAGKINIGMSGSGKMIIEGGRAEDANIGQSGSGDLEAMNFVAETVKIGKSGSGDTSITALESLTVGSSGSGNVYYKGDPEKKNIGISGSSKVIKQ</sequence>
<dbReference type="Proteomes" id="UP000664317">
    <property type="component" value="Unassembled WGS sequence"/>
</dbReference>
<dbReference type="InterPro" id="IPR021255">
    <property type="entry name" value="DUF2807"/>
</dbReference>
<dbReference type="EMBL" id="JAFKCT010000009">
    <property type="protein sequence ID" value="MBN7813005.1"/>
    <property type="molecule type" value="Genomic_DNA"/>
</dbReference>
<reference evidence="3 4" key="1">
    <citation type="submission" date="2021-03" db="EMBL/GenBank/DDBJ databases">
        <title>novel species isolated from a fishpond in China.</title>
        <authorList>
            <person name="Lu H."/>
            <person name="Cai Z."/>
        </authorList>
    </citation>
    <scope>NUCLEOTIDE SEQUENCE [LARGE SCALE GENOMIC DNA]</scope>
    <source>
        <strain evidence="3 4">H41</strain>
    </source>
</reference>
<evidence type="ECO:0000313" key="3">
    <source>
        <dbReference type="EMBL" id="MBN7813005.1"/>
    </source>
</evidence>
<evidence type="ECO:0000313" key="4">
    <source>
        <dbReference type="Proteomes" id="UP000664317"/>
    </source>
</evidence>
<evidence type="ECO:0000259" key="2">
    <source>
        <dbReference type="Pfam" id="PF10988"/>
    </source>
</evidence>
<dbReference type="PANTHER" id="PTHR39200">
    <property type="entry name" value="HYPOTHETICAL EXPORTED PROTEIN"/>
    <property type="match status" value="1"/>
</dbReference>
<name>A0ABS3C7B7_9BACT</name>
<organism evidence="3 4">
    <name type="scientific">Algoriphagus oliviformis</name>
    <dbReference type="NCBI Taxonomy" id="2811231"/>
    <lineage>
        <taxon>Bacteria</taxon>
        <taxon>Pseudomonadati</taxon>
        <taxon>Bacteroidota</taxon>
        <taxon>Cytophagia</taxon>
        <taxon>Cytophagales</taxon>
        <taxon>Cyclobacteriaceae</taxon>
        <taxon>Algoriphagus</taxon>
    </lineage>
</organism>
<evidence type="ECO:0000256" key="1">
    <source>
        <dbReference type="SAM" id="SignalP"/>
    </source>
</evidence>
<protein>
    <submittedName>
        <fullName evidence="3">DUF2807 domain-containing protein</fullName>
    </submittedName>
</protein>
<keyword evidence="1" id="KW-0732">Signal</keyword>
<comment type="caution">
    <text evidence="3">The sequence shown here is derived from an EMBL/GenBank/DDBJ whole genome shotgun (WGS) entry which is preliminary data.</text>
</comment>